<proteinExistence type="predicted"/>
<reference evidence="1 2" key="1">
    <citation type="submission" date="2020-08" db="EMBL/GenBank/DDBJ databases">
        <title>Complete genome sequence of Entomobacter blattae G55GP.</title>
        <authorList>
            <person name="Poehlein A."/>
            <person name="Guzman J."/>
            <person name="Daniel R."/>
            <person name="Vilcinskas A."/>
        </authorList>
    </citation>
    <scope>NUCLEOTIDE SEQUENCE [LARGE SCALE GENOMIC DNA]</scope>
    <source>
        <strain evidence="1 2">G55GP</strain>
    </source>
</reference>
<dbReference type="EMBL" id="CP060244">
    <property type="protein sequence ID" value="QNT78461.1"/>
    <property type="molecule type" value="Genomic_DNA"/>
</dbReference>
<protein>
    <submittedName>
        <fullName evidence="1">Uncharacterized protein</fullName>
    </submittedName>
</protein>
<dbReference type="AlphaFoldDB" id="A0A7H1NRQ1"/>
<accession>A0A7H1NRQ1</accession>
<evidence type="ECO:0000313" key="1">
    <source>
        <dbReference type="EMBL" id="QNT78461.1"/>
    </source>
</evidence>
<dbReference type="Proteomes" id="UP000516349">
    <property type="component" value="Chromosome"/>
</dbReference>
<evidence type="ECO:0000313" key="2">
    <source>
        <dbReference type="Proteomes" id="UP000516349"/>
    </source>
</evidence>
<sequence>MMNRQKATSEDGLKAYLLFLEKPLSKNLSIKYQEHE</sequence>
<keyword evidence="2" id="KW-1185">Reference proteome</keyword>
<organism evidence="1 2">
    <name type="scientific">Entomobacter blattae</name>
    <dbReference type="NCBI Taxonomy" id="2762277"/>
    <lineage>
        <taxon>Bacteria</taxon>
        <taxon>Pseudomonadati</taxon>
        <taxon>Pseudomonadota</taxon>
        <taxon>Alphaproteobacteria</taxon>
        <taxon>Acetobacterales</taxon>
        <taxon>Acetobacteraceae</taxon>
        <taxon>Entomobacter</taxon>
    </lineage>
</organism>
<gene>
    <name evidence="1" type="ORF">JGUZn3_12350</name>
</gene>
<name>A0A7H1NRQ1_9PROT</name>
<dbReference type="KEGG" id="ebla:JGUZn3_12350"/>